<protein>
    <submittedName>
        <fullName evidence="1">Uncharacterized protein</fullName>
    </submittedName>
</protein>
<reference evidence="1 2" key="1">
    <citation type="submission" date="2019-07" db="EMBL/GenBank/DDBJ databases">
        <title>WGS assembly of Gossypium tomentosum.</title>
        <authorList>
            <person name="Chen Z.J."/>
            <person name="Sreedasyam A."/>
            <person name="Ando A."/>
            <person name="Song Q."/>
            <person name="De L."/>
            <person name="Hulse-Kemp A."/>
            <person name="Ding M."/>
            <person name="Ye W."/>
            <person name="Kirkbride R."/>
            <person name="Jenkins J."/>
            <person name="Plott C."/>
            <person name="Lovell J."/>
            <person name="Lin Y.-M."/>
            <person name="Vaughn R."/>
            <person name="Liu B."/>
            <person name="Li W."/>
            <person name="Simpson S."/>
            <person name="Scheffler B."/>
            <person name="Saski C."/>
            <person name="Grover C."/>
            <person name="Hu G."/>
            <person name="Conover J."/>
            <person name="Carlson J."/>
            <person name="Shu S."/>
            <person name="Boston L."/>
            <person name="Williams M."/>
            <person name="Peterson D."/>
            <person name="Mcgee K."/>
            <person name="Jones D."/>
            <person name="Wendel J."/>
            <person name="Stelly D."/>
            <person name="Grimwood J."/>
            <person name="Schmutz J."/>
        </authorList>
    </citation>
    <scope>NUCLEOTIDE SEQUENCE [LARGE SCALE GENOMIC DNA]</scope>
    <source>
        <strain evidence="1">7179.01</strain>
    </source>
</reference>
<gene>
    <name evidence="1" type="ORF">ES332_D08G145100v1</name>
</gene>
<proteinExistence type="predicted"/>
<organism evidence="1 2">
    <name type="scientific">Gossypium tomentosum</name>
    <name type="common">Hawaiian cotton</name>
    <name type="synonym">Gossypium sandvicense</name>
    <dbReference type="NCBI Taxonomy" id="34277"/>
    <lineage>
        <taxon>Eukaryota</taxon>
        <taxon>Viridiplantae</taxon>
        <taxon>Streptophyta</taxon>
        <taxon>Embryophyta</taxon>
        <taxon>Tracheophyta</taxon>
        <taxon>Spermatophyta</taxon>
        <taxon>Magnoliopsida</taxon>
        <taxon>eudicotyledons</taxon>
        <taxon>Gunneridae</taxon>
        <taxon>Pentapetalae</taxon>
        <taxon>rosids</taxon>
        <taxon>malvids</taxon>
        <taxon>Malvales</taxon>
        <taxon>Malvaceae</taxon>
        <taxon>Malvoideae</taxon>
        <taxon>Gossypium</taxon>
    </lineage>
</organism>
<keyword evidence="2" id="KW-1185">Reference proteome</keyword>
<accession>A0A5D2JVB6</accession>
<dbReference type="EMBL" id="CM017630">
    <property type="protein sequence ID" value="TYH58305.1"/>
    <property type="molecule type" value="Genomic_DNA"/>
</dbReference>
<evidence type="ECO:0000313" key="2">
    <source>
        <dbReference type="Proteomes" id="UP000322667"/>
    </source>
</evidence>
<sequence>MVTMLFWHLRSEATEINPSCVLLFLLLALWSSKVYHTPTIRAQHSTNIVYLAFQRFVLTSIYQK</sequence>
<dbReference type="AlphaFoldDB" id="A0A5D2JVB6"/>
<name>A0A5D2JVB6_GOSTO</name>
<evidence type="ECO:0000313" key="1">
    <source>
        <dbReference type="EMBL" id="TYH58305.1"/>
    </source>
</evidence>
<dbReference type="Proteomes" id="UP000322667">
    <property type="component" value="Chromosome D08"/>
</dbReference>